<feature type="transmembrane region" description="Helical" evidence="8">
    <location>
        <begin position="982"/>
        <end position="1005"/>
    </location>
</feature>
<dbReference type="PANTHER" id="PTHR45951:SF3">
    <property type="entry name" value="PROTEIN DISPATCHED"/>
    <property type="match status" value="1"/>
</dbReference>
<feature type="transmembrane region" description="Helical" evidence="8">
    <location>
        <begin position="905"/>
        <end position="927"/>
    </location>
</feature>
<feature type="transmembrane region" description="Helical" evidence="8">
    <location>
        <begin position="582"/>
        <end position="602"/>
    </location>
</feature>
<evidence type="ECO:0000256" key="5">
    <source>
        <dbReference type="ARBA" id="ARBA00023180"/>
    </source>
</evidence>
<dbReference type="GO" id="GO:0022857">
    <property type="term" value="F:transmembrane transporter activity"/>
    <property type="evidence" value="ECO:0007669"/>
    <property type="project" value="TreeGrafter"/>
</dbReference>
<feature type="transmembrane region" description="Helical" evidence="8">
    <location>
        <begin position="879"/>
        <end position="898"/>
    </location>
</feature>
<evidence type="ECO:0000256" key="2">
    <source>
        <dbReference type="ARBA" id="ARBA00022692"/>
    </source>
</evidence>
<organism evidence="10 11">
    <name type="scientific">Phyllotreta striolata</name>
    <name type="common">Striped flea beetle</name>
    <name type="synonym">Crioceris striolata</name>
    <dbReference type="NCBI Taxonomy" id="444603"/>
    <lineage>
        <taxon>Eukaryota</taxon>
        <taxon>Metazoa</taxon>
        <taxon>Ecdysozoa</taxon>
        <taxon>Arthropoda</taxon>
        <taxon>Hexapoda</taxon>
        <taxon>Insecta</taxon>
        <taxon>Pterygota</taxon>
        <taxon>Neoptera</taxon>
        <taxon>Endopterygota</taxon>
        <taxon>Coleoptera</taxon>
        <taxon>Polyphaga</taxon>
        <taxon>Cucujiformia</taxon>
        <taxon>Chrysomeloidea</taxon>
        <taxon>Chrysomelidae</taxon>
        <taxon>Galerucinae</taxon>
        <taxon>Alticini</taxon>
        <taxon>Phyllotreta</taxon>
    </lineage>
</organism>
<gene>
    <name evidence="10" type="ORF">PHYEVI_LOCUS1536</name>
</gene>
<feature type="transmembrane region" description="Helical" evidence="8">
    <location>
        <begin position="417"/>
        <end position="438"/>
    </location>
</feature>
<dbReference type="InterPro" id="IPR052081">
    <property type="entry name" value="Dispatched_Hh_regulator"/>
</dbReference>
<dbReference type="GO" id="GO:0007224">
    <property type="term" value="P:smoothened signaling pathway"/>
    <property type="evidence" value="ECO:0007669"/>
    <property type="project" value="TreeGrafter"/>
</dbReference>
<keyword evidence="2 8" id="KW-0812">Transmembrane</keyword>
<keyword evidence="11" id="KW-1185">Reference proteome</keyword>
<feature type="region of interest" description="Disordered" evidence="7">
    <location>
        <begin position="96"/>
        <end position="131"/>
    </location>
</feature>
<reference evidence="10" key="1">
    <citation type="submission" date="2022-01" db="EMBL/GenBank/DDBJ databases">
        <authorList>
            <person name="King R."/>
        </authorList>
    </citation>
    <scope>NUCLEOTIDE SEQUENCE</scope>
</reference>
<feature type="transmembrane region" description="Helical" evidence="8">
    <location>
        <begin position="364"/>
        <end position="381"/>
    </location>
</feature>
<feature type="transmembrane region" description="Helical" evidence="8">
    <location>
        <begin position="947"/>
        <end position="970"/>
    </location>
</feature>
<proteinExistence type="inferred from homology"/>
<dbReference type="OrthoDB" id="193905at2759"/>
<feature type="domain" description="SSD" evidence="9">
    <location>
        <begin position="384"/>
        <end position="517"/>
    </location>
</feature>
<feature type="transmembrane region" description="Helical" evidence="8">
    <location>
        <begin position="459"/>
        <end position="479"/>
    </location>
</feature>
<evidence type="ECO:0000313" key="11">
    <source>
        <dbReference type="Proteomes" id="UP001153712"/>
    </source>
</evidence>
<accession>A0A9N9TBJ7</accession>
<sequence length="1101" mass="125252">MHFGWFTNFVVRHPLVVVTVVAIFSGSCIVIPITLSIVKWPSFKDPQLGFSTRGTIIANRLTAWNNLIKDTSLSGGLTSNPKETKEMMNNRFQLKKKTKGTRPTEKLRGKKIKHSHRRPKDKPVYGNVSYSEDKNSSATLAELNRWKNVQNLEPGQKKTLEENYFCGSPDERYAHLVISTKEQRDLFNLADLLSLCRLEYELIGFPIYEELCIQNNYRKCCRTWSLPNFVAYFNMRSSCLSITAEDVENAKRILTQCSKYFHSNDLDSECLPNIPFDCECLRNDAVYNVLNYVTSVSFLPSNETVDSDQVKEVMLFLPLACSTSIIPYYNRISSVTLDYNDLEIFAINFGIKDSLFDIYVVRDTYLMGSGVCFVFICIWVYTQSLFLTLITILIIVLSLGISYFIYDLVFDIRFFPFMNLLATVVAIGIGSDDAFIFCKSWEMQKQDHEAGLEQIMNNTFHHAFMSLFVTTLTTAVAFLGSCISAVTALACFSIFAGMAVITNYFLMITIFPACLVIWERSCVVKGMPNFIKSCTLTLCQKWCFLNVRLNLSSEGWCRHLNIKKYFKTKENYMLSYIIRFKYFWCILFAFLSVASGYVIFVYPKVQLPTTNEFQLFHSSHLFEAYDFKYKDHFWFNHPDKNAEINYKLPLRFVWGVLPIDNGNHLDPTNLGTLTLDPDFDMADAEAQVWLLNFCRKVRQQPFYQSMMGPLLSNCFIETFMNSMNRKCFDAFLEMDRTPCCEVSKFPFNRTVFDGCVEDEVADIYNTPPSLLNQNMAGPKFSKDQNDNKIKALVVEYDSTYSYTMSYDEMDKFYKNVEAWMTEELKTAPKALKNGWFISDLAFYDLQRELNASIEIAVMISMGLALVVIFLSTLNLLTSLYAVITIVSSIFVTIATLVLSGWKLNILEATAISTAIGLTVDFSLHYTVNYCMCPPEIANNREAATKYALNYMAGPAFMAAVTTGAAGAFMLPSKVLPYIQIGMFLLVVMCVSWVYATFMLGSMLAIGGPIKQYGQFSWVTLLSIFTRSRRRERSLPPPTALVEADIHELQSLTVSRGEQSTPPRALKRSMSATAVKYTPDKSLADQSPSAVSAITIIMTDDN</sequence>
<feature type="transmembrane region" description="Helical" evidence="8">
    <location>
        <begin position="855"/>
        <end position="873"/>
    </location>
</feature>
<evidence type="ECO:0000256" key="7">
    <source>
        <dbReference type="SAM" id="MobiDB-lite"/>
    </source>
</evidence>
<keyword evidence="5" id="KW-0325">Glycoprotein</keyword>
<comment type="subcellular location">
    <subcellularLocation>
        <location evidence="1">Membrane</location>
        <topology evidence="1">Multi-pass membrane protein</topology>
    </subcellularLocation>
</comment>
<feature type="transmembrane region" description="Helical" evidence="8">
    <location>
        <begin position="15"/>
        <end position="38"/>
    </location>
</feature>
<dbReference type="GO" id="GO:0016020">
    <property type="term" value="C:membrane"/>
    <property type="evidence" value="ECO:0007669"/>
    <property type="project" value="UniProtKB-SubCell"/>
</dbReference>
<evidence type="ECO:0000259" key="9">
    <source>
        <dbReference type="PROSITE" id="PS50156"/>
    </source>
</evidence>
<dbReference type="AlphaFoldDB" id="A0A9N9TBJ7"/>
<dbReference type="PROSITE" id="PS50156">
    <property type="entry name" value="SSD"/>
    <property type="match status" value="1"/>
</dbReference>
<name>A0A9N9TBJ7_PHYSR</name>
<evidence type="ECO:0000256" key="1">
    <source>
        <dbReference type="ARBA" id="ARBA00004141"/>
    </source>
</evidence>
<feature type="transmembrane region" description="Helical" evidence="8">
    <location>
        <begin position="485"/>
        <end position="518"/>
    </location>
</feature>
<feature type="compositionally biased region" description="Basic residues" evidence="7">
    <location>
        <begin position="108"/>
        <end position="120"/>
    </location>
</feature>
<evidence type="ECO:0000256" key="8">
    <source>
        <dbReference type="SAM" id="Phobius"/>
    </source>
</evidence>
<dbReference type="EMBL" id="OU900103">
    <property type="protein sequence ID" value="CAG9855076.1"/>
    <property type="molecule type" value="Genomic_DNA"/>
</dbReference>
<evidence type="ECO:0000313" key="10">
    <source>
        <dbReference type="EMBL" id="CAG9855076.1"/>
    </source>
</evidence>
<dbReference type="Proteomes" id="UP001153712">
    <property type="component" value="Chromosome 10"/>
</dbReference>
<dbReference type="Gene3D" id="1.20.1640.10">
    <property type="entry name" value="Multidrug efflux transporter AcrB transmembrane domain"/>
    <property type="match status" value="2"/>
</dbReference>
<dbReference type="InterPro" id="IPR053958">
    <property type="entry name" value="HMGCR/SNAP/NPC1-like_SSD"/>
</dbReference>
<protein>
    <recommendedName>
        <fullName evidence="9">SSD domain-containing protein</fullName>
    </recommendedName>
</protein>
<dbReference type="SUPFAM" id="SSF82866">
    <property type="entry name" value="Multidrug efflux transporter AcrB transmembrane domain"/>
    <property type="match status" value="2"/>
</dbReference>
<evidence type="ECO:0000256" key="6">
    <source>
        <dbReference type="ARBA" id="ARBA00038046"/>
    </source>
</evidence>
<evidence type="ECO:0000256" key="3">
    <source>
        <dbReference type="ARBA" id="ARBA00022989"/>
    </source>
</evidence>
<dbReference type="PANTHER" id="PTHR45951">
    <property type="entry name" value="PROTEIN DISPATCHED-RELATED"/>
    <property type="match status" value="1"/>
</dbReference>
<dbReference type="Pfam" id="PF12349">
    <property type="entry name" value="Sterol-sensing"/>
    <property type="match status" value="1"/>
</dbReference>
<dbReference type="InterPro" id="IPR000731">
    <property type="entry name" value="SSD"/>
</dbReference>
<keyword evidence="4 8" id="KW-0472">Membrane</keyword>
<feature type="transmembrane region" description="Helical" evidence="8">
    <location>
        <begin position="386"/>
        <end position="405"/>
    </location>
</feature>
<comment type="similarity">
    <text evidence="6">Belongs to the dispatched family.</text>
</comment>
<keyword evidence="3 8" id="KW-1133">Transmembrane helix</keyword>
<evidence type="ECO:0000256" key="4">
    <source>
        <dbReference type="ARBA" id="ARBA00023136"/>
    </source>
</evidence>